<keyword evidence="4" id="KW-0808">Transferase</keyword>
<dbReference type="PANTHER" id="PTHR43630">
    <property type="entry name" value="POLY-BETA-1,6-N-ACETYL-D-GLUCOSAMINE SYNTHASE"/>
    <property type="match status" value="1"/>
</dbReference>
<reference evidence="5" key="1">
    <citation type="submission" date="2019-07" db="EMBL/GenBank/DDBJ databases">
        <title>Chitinimonas sp. nov., isolated from Ny-Alesund, arctica soil.</title>
        <authorList>
            <person name="Xu Q."/>
            <person name="Peng F."/>
        </authorList>
    </citation>
    <scope>NUCLEOTIDE SEQUENCE [LARGE SCALE GENOMIC DNA]</scope>
    <source>
        <strain evidence="5">R3-44</strain>
    </source>
</reference>
<evidence type="ECO:0000313" key="5">
    <source>
        <dbReference type="Proteomes" id="UP000317550"/>
    </source>
</evidence>
<keyword evidence="5" id="KW-1185">Reference proteome</keyword>
<dbReference type="InterPro" id="IPR001173">
    <property type="entry name" value="Glyco_trans_2-like"/>
</dbReference>
<dbReference type="SUPFAM" id="SSF53448">
    <property type="entry name" value="Nucleotide-diphospho-sugar transferases"/>
    <property type="match status" value="1"/>
</dbReference>
<dbReference type="RefSeq" id="WP_144278162.1">
    <property type="nucleotide sequence ID" value="NZ_CP041730.1"/>
</dbReference>
<sequence>MQKISLVLITRNAAHQLAACLESARELVDEIVVLDSGSSDDTQAIAARFNARVAQQGFLGFGPQKRMAVGMARNDWVLCLDADERLTPELIAGIRAALRQPTANAFRCARRNRFFGRYLRHGEAYPDWCLRLFDRRHAGWSEDAVHEKVIVSHGEVATLAGDLLHDSAEDLTAYLSKQNRYTDMQVEKLFSEGKRTHPFKLVSSPLARFLRFYFIRGGWLDGAAGFAHIAIGSFFAFIKYAKLMERWRHTDSSQP</sequence>
<keyword evidence="2" id="KW-0812">Transmembrane</keyword>
<gene>
    <name evidence="4" type="ORF">FNU76_10555</name>
</gene>
<protein>
    <submittedName>
        <fullName evidence="4">Glycosyltransferase family 2 protein</fullName>
    </submittedName>
</protein>
<evidence type="ECO:0000256" key="1">
    <source>
        <dbReference type="ARBA" id="ARBA00038494"/>
    </source>
</evidence>
<keyword evidence="2" id="KW-1133">Transmembrane helix</keyword>
<dbReference type="GO" id="GO:0016740">
    <property type="term" value="F:transferase activity"/>
    <property type="evidence" value="ECO:0007669"/>
    <property type="project" value="UniProtKB-KW"/>
</dbReference>
<organism evidence="4 5">
    <name type="scientific">Chitinimonas arctica</name>
    <dbReference type="NCBI Taxonomy" id="2594795"/>
    <lineage>
        <taxon>Bacteria</taxon>
        <taxon>Pseudomonadati</taxon>
        <taxon>Pseudomonadota</taxon>
        <taxon>Betaproteobacteria</taxon>
        <taxon>Neisseriales</taxon>
        <taxon>Chitinibacteraceae</taxon>
        <taxon>Chitinimonas</taxon>
    </lineage>
</organism>
<accession>A0A516SFG8</accession>
<dbReference type="OrthoDB" id="9815923at2"/>
<evidence type="ECO:0000259" key="3">
    <source>
        <dbReference type="Pfam" id="PF00535"/>
    </source>
</evidence>
<dbReference type="Pfam" id="PF00535">
    <property type="entry name" value="Glycos_transf_2"/>
    <property type="match status" value="1"/>
</dbReference>
<evidence type="ECO:0000313" key="4">
    <source>
        <dbReference type="EMBL" id="QDQ26768.1"/>
    </source>
</evidence>
<keyword evidence="2" id="KW-0472">Membrane</keyword>
<evidence type="ECO:0000256" key="2">
    <source>
        <dbReference type="SAM" id="Phobius"/>
    </source>
</evidence>
<dbReference type="Proteomes" id="UP000317550">
    <property type="component" value="Chromosome"/>
</dbReference>
<dbReference type="Gene3D" id="3.90.550.10">
    <property type="entry name" value="Spore Coat Polysaccharide Biosynthesis Protein SpsA, Chain A"/>
    <property type="match status" value="1"/>
</dbReference>
<dbReference type="AlphaFoldDB" id="A0A516SFG8"/>
<comment type="similarity">
    <text evidence="1">Belongs to the glycosyltransferase 2 family. WaaE/KdtX subfamily.</text>
</comment>
<dbReference type="InterPro" id="IPR029044">
    <property type="entry name" value="Nucleotide-diphossugar_trans"/>
</dbReference>
<proteinExistence type="inferred from homology"/>
<name>A0A516SFG8_9NEIS</name>
<feature type="domain" description="Glycosyltransferase 2-like" evidence="3">
    <location>
        <begin position="5"/>
        <end position="121"/>
    </location>
</feature>
<dbReference type="EMBL" id="CP041730">
    <property type="protein sequence ID" value="QDQ26768.1"/>
    <property type="molecule type" value="Genomic_DNA"/>
</dbReference>
<dbReference type="PANTHER" id="PTHR43630:SF2">
    <property type="entry name" value="GLYCOSYLTRANSFERASE"/>
    <property type="match status" value="1"/>
</dbReference>
<feature type="transmembrane region" description="Helical" evidence="2">
    <location>
        <begin position="218"/>
        <end position="238"/>
    </location>
</feature>
<dbReference type="CDD" id="cd02511">
    <property type="entry name" value="Beta4Glucosyltransferase"/>
    <property type="match status" value="1"/>
</dbReference>
<dbReference type="KEGG" id="cari:FNU76_10555"/>